<sequence length="119" mass="13225">MGSEVSTQGDVYSFGILLLEMFTRKRPSDGMFYDSLNLHKFVEMSLPEPERVMQIVDQVLGKVKQPQIEAAEFNGASDEKLDYPGNVAIETNIGMEQGKLNGVTPESQEVENGKVEQGR</sequence>
<evidence type="ECO:0000313" key="2">
    <source>
        <dbReference type="EMBL" id="KAA8538023.1"/>
    </source>
</evidence>
<accession>A0A5J5B4B1</accession>
<name>A0A5J5B4B1_9ASTE</name>
<dbReference type="SUPFAM" id="SSF56112">
    <property type="entry name" value="Protein kinase-like (PK-like)"/>
    <property type="match status" value="1"/>
</dbReference>
<protein>
    <recommendedName>
        <fullName evidence="4">Serine-threonine/tyrosine-protein kinase catalytic domain-containing protein</fullName>
    </recommendedName>
</protein>
<organism evidence="2 3">
    <name type="scientific">Nyssa sinensis</name>
    <dbReference type="NCBI Taxonomy" id="561372"/>
    <lineage>
        <taxon>Eukaryota</taxon>
        <taxon>Viridiplantae</taxon>
        <taxon>Streptophyta</taxon>
        <taxon>Embryophyta</taxon>
        <taxon>Tracheophyta</taxon>
        <taxon>Spermatophyta</taxon>
        <taxon>Magnoliopsida</taxon>
        <taxon>eudicotyledons</taxon>
        <taxon>Gunneridae</taxon>
        <taxon>Pentapetalae</taxon>
        <taxon>asterids</taxon>
        <taxon>Cornales</taxon>
        <taxon>Nyssaceae</taxon>
        <taxon>Nyssa</taxon>
    </lineage>
</organism>
<dbReference type="OrthoDB" id="1103805at2759"/>
<dbReference type="InterPro" id="IPR011009">
    <property type="entry name" value="Kinase-like_dom_sf"/>
</dbReference>
<keyword evidence="3" id="KW-1185">Reference proteome</keyword>
<evidence type="ECO:0000256" key="1">
    <source>
        <dbReference type="SAM" id="MobiDB-lite"/>
    </source>
</evidence>
<dbReference type="GO" id="GO:0016020">
    <property type="term" value="C:membrane"/>
    <property type="evidence" value="ECO:0007669"/>
    <property type="project" value="TreeGrafter"/>
</dbReference>
<dbReference type="PANTHER" id="PTHR48055:SF55">
    <property type="entry name" value="PROTEIN KINASE DOMAIN-CONTAINING PROTEIN"/>
    <property type="match status" value="1"/>
</dbReference>
<dbReference type="AlphaFoldDB" id="A0A5J5B4B1"/>
<dbReference type="InterPro" id="IPR051564">
    <property type="entry name" value="LRR_receptor-like_kinase"/>
</dbReference>
<evidence type="ECO:0000313" key="3">
    <source>
        <dbReference type="Proteomes" id="UP000325577"/>
    </source>
</evidence>
<proteinExistence type="predicted"/>
<dbReference type="Gene3D" id="1.10.510.10">
    <property type="entry name" value="Transferase(Phosphotransferase) domain 1"/>
    <property type="match status" value="1"/>
</dbReference>
<evidence type="ECO:0008006" key="4">
    <source>
        <dbReference type="Google" id="ProtNLM"/>
    </source>
</evidence>
<reference evidence="2 3" key="1">
    <citation type="submission" date="2019-09" db="EMBL/GenBank/DDBJ databases">
        <title>A chromosome-level genome assembly of the Chinese tupelo Nyssa sinensis.</title>
        <authorList>
            <person name="Yang X."/>
            <person name="Kang M."/>
            <person name="Yang Y."/>
            <person name="Xiong H."/>
            <person name="Wang M."/>
            <person name="Zhang Z."/>
            <person name="Wang Z."/>
            <person name="Wu H."/>
            <person name="Ma T."/>
            <person name="Liu J."/>
            <person name="Xi Z."/>
        </authorList>
    </citation>
    <scope>NUCLEOTIDE SEQUENCE [LARGE SCALE GENOMIC DNA]</scope>
    <source>
        <strain evidence="2">J267</strain>
        <tissue evidence="2">Leaf</tissue>
    </source>
</reference>
<dbReference type="Proteomes" id="UP000325577">
    <property type="component" value="Linkage Group LG15"/>
</dbReference>
<dbReference type="EMBL" id="CM018038">
    <property type="protein sequence ID" value="KAA8538023.1"/>
    <property type="molecule type" value="Genomic_DNA"/>
</dbReference>
<feature type="region of interest" description="Disordered" evidence="1">
    <location>
        <begin position="98"/>
        <end position="119"/>
    </location>
</feature>
<dbReference type="PANTHER" id="PTHR48055">
    <property type="entry name" value="LEUCINE-RICH REPEAT RECEPTOR PROTEIN KINASE EMS1"/>
    <property type="match status" value="1"/>
</dbReference>
<gene>
    <name evidence="2" type="ORF">F0562_027397</name>
</gene>